<evidence type="ECO:0000256" key="12">
    <source>
        <dbReference type="SAM" id="SignalP"/>
    </source>
</evidence>
<feature type="signal peptide" evidence="12">
    <location>
        <begin position="1"/>
        <end position="30"/>
    </location>
</feature>
<keyword evidence="12" id="KW-0732">Signal</keyword>
<dbReference type="PIRSF" id="PIRSF006268">
    <property type="entry name" value="ApbE"/>
    <property type="match status" value="1"/>
</dbReference>
<keyword evidence="14" id="KW-1185">Reference proteome</keyword>
<evidence type="ECO:0000256" key="3">
    <source>
        <dbReference type="ARBA" id="ARBA00016337"/>
    </source>
</evidence>
<evidence type="ECO:0000256" key="8">
    <source>
        <dbReference type="ARBA" id="ARBA00022842"/>
    </source>
</evidence>
<dbReference type="InterPro" id="IPR024932">
    <property type="entry name" value="ApbE"/>
</dbReference>
<proteinExistence type="inferred from homology"/>
<comment type="cofactor">
    <cofactor evidence="1">
        <name>Mg(2+)</name>
        <dbReference type="ChEBI" id="CHEBI:18420"/>
    </cofactor>
</comment>
<keyword evidence="7 11" id="KW-0274">FAD</keyword>
<dbReference type="Pfam" id="PF02424">
    <property type="entry name" value="ApbE"/>
    <property type="match status" value="1"/>
</dbReference>
<dbReference type="GO" id="GO:0016740">
    <property type="term" value="F:transferase activity"/>
    <property type="evidence" value="ECO:0007669"/>
    <property type="project" value="UniProtKB-KW"/>
</dbReference>
<evidence type="ECO:0000256" key="2">
    <source>
        <dbReference type="ARBA" id="ARBA00011955"/>
    </source>
</evidence>
<keyword evidence="5 11" id="KW-0808">Transferase</keyword>
<dbReference type="PANTHER" id="PTHR30040:SF2">
    <property type="entry name" value="FAD:PROTEIN FMN TRANSFERASE"/>
    <property type="match status" value="1"/>
</dbReference>
<reference evidence="13 14" key="1">
    <citation type="journal article" date="2021" name="ISME Commun">
        <title>Automated analysis of genomic sequences facilitates high-throughput and comprehensive description of bacteria.</title>
        <authorList>
            <person name="Hitch T.C.A."/>
        </authorList>
    </citation>
    <scope>NUCLEOTIDE SEQUENCE [LARGE SCALE GENOMIC DNA]</scope>
    <source>
        <strain evidence="13 14">Sanger_03</strain>
    </source>
</reference>
<gene>
    <name evidence="13" type="ORF">OCV99_15960</name>
</gene>
<dbReference type="InterPro" id="IPR003374">
    <property type="entry name" value="ApbE-like_sf"/>
</dbReference>
<dbReference type="Gene3D" id="3.10.520.10">
    <property type="entry name" value="ApbE-like domains"/>
    <property type="match status" value="1"/>
</dbReference>
<evidence type="ECO:0000313" key="13">
    <source>
        <dbReference type="EMBL" id="MCU6687998.1"/>
    </source>
</evidence>
<evidence type="ECO:0000313" key="14">
    <source>
        <dbReference type="Proteomes" id="UP001652431"/>
    </source>
</evidence>
<keyword evidence="8 11" id="KW-0460">Magnesium</keyword>
<evidence type="ECO:0000256" key="7">
    <source>
        <dbReference type="ARBA" id="ARBA00022827"/>
    </source>
</evidence>
<evidence type="ECO:0000256" key="6">
    <source>
        <dbReference type="ARBA" id="ARBA00022723"/>
    </source>
</evidence>
<keyword evidence="4 11" id="KW-0285">Flavoprotein</keyword>
<dbReference type="EC" id="2.7.1.180" evidence="2 11"/>
<name>A0ABT2RRF0_9FIRM</name>
<comment type="catalytic activity">
    <reaction evidence="10 11">
        <text>L-threonyl-[protein] + FAD = FMN-L-threonyl-[protein] + AMP + H(+)</text>
        <dbReference type="Rhea" id="RHEA:36847"/>
        <dbReference type="Rhea" id="RHEA-COMP:11060"/>
        <dbReference type="Rhea" id="RHEA-COMP:11061"/>
        <dbReference type="ChEBI" id="CHEBI:15378"/>
        <dbReference type="ChEBI" id="CHEBI:30013"/>
        <dbReference type="ChEBI" id="CHEBI:57692"/>
        <dbReference type="ChEBI" id="CHEBI:74257"/>
        <dbReference type="ChEBI" id="CHEBI:456215"/>
        <dbReference type="EC" id="2.7.1.180"/>
    </reaction>
</comment>
<evidence type="ECO:0000256" key="11">
    <source>
        <dbReference type="PIRNR" id="PIRNR006268"/>
    </source>
</evidence>
<feature type="chain" id="PRO_5046900819" description="FAD:protein FMN transferase" evidence="12">
    <location>
        <begin position="31"/>
        <end position="347"/>
    </location>
</feature>
<sequence length="347" mass="37940">MWRKRSKYFVRLISLLLVLPLSGCGTEGKAEEEHTVGVFAMGTYMTLTAYGESAEAALTISEDRIKELEALWSTTDENSDIYKVNQSGGARTEVSEETAEILQFAIDMAEQTGGFLDPTISPVVTAWGFISGEYYIPTENELTDLLRNVDYEKVLLEGNFVTLPDGMQLDLGAVGKGYTGDIVAELLKEQGITSALLDIGGNVQMVGRKPDGSRWRLGIQNPFGEGSLGILESEDGAVVTSGNYERYFIGEDGKQYGHIIDPSTGYPAESGLASVSIIAKEGKLCDSLSTAIYVMGLDEATEYWKENGGFEMLLVTDENEIYLTEGIKDDFTLNESFSDMETYVIKG</sequence>
<protein>
    <recommendedName>
        <fullName evidence="3 11">FAD:protein FMN transferase</fullName>
        <ecNumber evidence="2 11">2.7.1.180</ecNumber>
    </recommendedName>
    <alternativeName>
        <fullName evidence="9 11">Flavin transferase</fullName>
    </alternativeName>
</protein>
<comment type="caution">
    <text evidence="13">The sequence shown here is derived from an EMBL/GenBank/DDBJ whole genome shotgun (WGS) entry which is preliminary data.</text>
</comment>
<evidence type="ECO:0000256" key="9">
    <source>
        <dbReference type="ARBA" id="ARBA00031306"/>
    </source>
</evidence>
<comment type="similarity">
    <text evidence="11">Belongs to the ApbE family.</text>
</comment>
<evidence type="ECO:0000256" key="10">
    <source>
        <dbReference type="ARBA" id="ARBA00048540"/>
    </source>
</evidence>
<dbReference type="SUPFAM" id="SSF143631">
    <property type="entry name" value="ApbE-like"/>
    <property type="match status" value="1"/>
</dbReference>
<dbReference type="RefSeq" id="WP_262575934.1">
    <property type="nucleotide sequence ID" value="NZ_JAOQJU010000032.1"/>
</dbReference>
<evidence type="ECO:0000256" key="5">
    <source>
        <dbReference type="ARBA" id="ARBA00022679"/>
    </source>
</evidence>
<organism evidence="13 14">
    <name type="scientific">Dorea acetigenes</name>
    <dbReference type="NCBI Taxonomy" id="2981787"/>
    <lineage>
        <taxon>Bacteria</taxon>
        <taxon>Bacillati</taxon>
        <taxon>Bacillota</taxon>
        <taxon>Clostridia</taxon>
        <taxon>Lachnospirales</taxon>
        <taxon>Lachnospiraceae</taxon>
        <taxon>Dorea</taxon>
    </lineage>
</organism>
<evidence type="ECO:0000256" key="1">
    <source>
        <dbReference type="ARBA" id="ARBA00001946"/>
    </source>
</evidence>
<dbReference type="PANTHER" id="PTHR30040">
    <property type="entry name" value="THIAMINE BIOSYNTHESIS LIPOPROTEIN APBE"/>
    <property type="match status" value="1"/>
</dbReference>
<dbReference type="Proteomes" id="UP001652431">
    <property type="component" value="Unassembled WGS sequence"/>
</dbReference>
<dbReference type="EMBL" id="JAOQJU010000032">
    <property type="protein sequence ID" value="MCU6687998.1"/>
    <property type="molecule type" value="Genomic_DNA"/>
</dbReference>
<accession>A0ABT2RRF0</accession>
<evidence type="ECO:0000256" key="4">
    <source>
        <dbReference type="ARBA" id="ARBA00022630"/>
    </source>
</evidence>
<keyword evidence="6 11" id="KW-0479">Metal-binding</keyword>